<dbReference type="GO" id="GO:0005615">
    <property type="term" value="C:extracellular space"/>
    <property type="evidence" value="ECO:0007669"/>
    <property type="project" value="InterPro"/>
</dbReference>
<gene>
    <name evidence="4" type="ORF">RF11_10725</name>
</gene>
<comment type="similarity">
    <text evidence="1">Belongs to the serpin family.</text>
</comment>
<organism evidence="4 5">
    <name type="scientific">Thelohanellus kitauei</name>
    <name type="common">Myxosporean</name>
    <dbReference type="NCBI Taxonomy" id="669202"/>
    <lineage>
        <taxon>Eukaryota</taxon>
        <taxon>Metazoa</taxon>
        <taxon>Cnidaria</taxon>
        <taxon>Myxozoa</taxon>
        <taxon>Myxosporea</taxon>
        <taxon>Bivalvulida</taxon>
        <taxon>Platysporina</taxon>
        <taxon>Myxobolidae</taxon>
        <taxon>Thelohanellus</taxon>
    </lineage>
</organism>
<feature type="domain" description="Serpin" evidence="3">
    <location>
        <begin position="3"/>
        <end position="214"/>
    </location>
</feature>
<dbReference type="InterPro" id="IPR000215">
    <property type="entry name" value="Serpin_fam"/>
</dbReference>
<proteinExistence type="inferred from homology"/>
<dbReference type="Proteomes" id="UP000031668">
    <property type="component" value="Unassembled WGS sequence"/>
</dbReference>
<reference evidence="4 5" key="1">
    <citation type="journal article" date="2014" name="Genome Biol. Evol.">
        <title>The genome of the myxosporean Thelohanellus kitauei shows adaptations to nutrient acquisition within its fish host.</title>
        <authorList>
            <person name="Yang Y."/>
            <person name="Xiong J."/>
            <person name="Zhou Z."/>
            <person name="Huo F."/>
            <person name="Miao W."/>
            <person name="Ran C."/>
            <person name="Liu Y."/>
            <person name="Zhang J."/>
            <person name="Feng J."/>
            <person name="Wang M."/>
            <person name="Wang M."/>
            <person name="Wang L."/>
            <person name="Yao B."/>
        </authorList>
    </citation>
    <scope>NUCLEOTIDE SEQUENCE [LARGE SCALE GENOMIC DNA]</scope>
    <source>
        <strain evidence="4">Wuqing</strain>
    </source>
</reference>
<keyword evidence="5" id="KW-1185">Reference proteome</keyword>
<dbReference type="InterPro" id="IPR042178">
    <property type="entry name" value="Serpin_sf_1"/>
</dbReference>
<keyword evidence="2" id="KW-0812">Transmembrane</keyword>
<evidence type="ECO:0000259" key="3">
    <source>
        <dbReference type="Pfam" id="PF00079"/>
    </source>
</evidence>
<dbReference type="Gene3D" id="3.30.497.10">
    <property type="entry name" value="Antithrombin, subunit I, domain 2"/>
    <property type="match status" value="1"/>
</dbReference>
<keyword evidence="2" id="KW-1133">Transmembrane helix</keyword>
<dbReference type="Gene3D" id="2.30.39.10">
    <property type="entry name" value="Alpha-1-antitrypsin, domain 1"/>
    <property type="match status" value="1"/>
</dbReference>
<evidence type="ECO:0000256" key="1">
    <source>
        <dbReference type="ARBA" id="ARBA00009500"/>
    </source>
</evidence>
<evidence type="ECO:0000256" key="2">
    <source>
        <dbReference type="SAM" id="Phobius"/>
    </source>
</evidence>
<dbReference type="Pfam" id="PF00079">
    <property type="entry name" value="Serpin"/>
    <property type="match status" value="1"/>
</dbReference>
<dbReference type="PANTHER" id="PTHR11461">
    <property type="entry name" value="SERINE PROTEASE INHIBITOR, SERPIN"/>
    <property type="match status" value="1"/>
</dbReference>
<keyword evidence="2" id="KW-0472">Membrane</keyword>
<dbReference type="SUPFAM" id="SSF56574">
    <property type="entry name" value="Serpins"/>
    <property type="match status" value="1"/>
</dbReference>
<dbReference type="AlphaFoldDB" id="A0A0C2MMP9"/>
<accession>A0A0C2MMP9</accession>
<sequence length="229" mass="26751">MNTGNIAVSGLGLYVILGAVSIGIDERCLGRLSHFLEQDVEELYDIRNWRRSRTAKKWIYLRSAIQEISKMISIYISSYYPEKHYERILRSIFNIIPTNVNISNSSNVARVIKNWLSSYMYESVGNILDESMLDENSALLIYTLYYRPDWVANFDAALTKRETFFDDKGQLLDIEMMNQNSFNRIYHSATDIYRILFQPLYLGDIFTVIVLPNQLYSFTNMLLDFKVIP</sequence>
<protein>
    <submittedName>
        <fullName evidence="4">Serpin A11</fullName>
    </submittedName>
</protein>
<evidence type="ECO:0000313" key="5">
    <source>
        <dbReference type="Proteomes" id="UP000031668"/>
    </source>
</evidence>
<evidence type="ECO:0000313" key="4">
    <source>
        <dbReference type="EMBL" id="KII65605.1"/>
    </source>
</evidence>
<dbReference type="EMBL" id="JWZT01003753">
    <property type="protein sequence ID" value="KII65605.1"/>
    <property type="molecule type" value="Genomic_DNA"/>
</dbReference>
<dbReference type="InterPro" id="IPR023796">
    <property type="entry name" value="Serpin_dom"/>
</dbReference>
<dbReference type="InterPro" id="IPR036186">
    <property type="entry name" value="Serpin_sf"/>
</dbReference>
<dbReference type="GO" id="GO:0004867">
    <property type="term" value="F:serine-type endopeptidase inhibitor activity"/>
    <property type="evidence" value="ECO:0007669"/>
    <property type="project" value="InterPro"/>
</dbReference>
<comment type="caution">
    <text evidence="4">The sequence shown here is derived from an EMBL/GenBank/DDBJ whole genome shotgun (WGS) entry which is preliminary data.</text>
</comment>
<feature type="transmembrane region" description="Helical" evidence="2">
    <location>
        <begin position="6"/>
        <end position="24"/>
    </location>
</feature>
<dbReference type="OrthoDB" id="5954771at2759"/>
<name>A0A0C2MMP9_THEKT</name>
<dbReference type="PANTHER" id="PTHR11461:SF211">
    <property type="entry name" value="GH10112P-RELATED"/>
    <property type="match status" value="1"/>
</dbReference>
<dbReference type="InterPro" id="IPR042185">
    <property type="entry name" value="Serpin_sf_2"/>
</dbReference>